<dbReference type="AlphaFoldDB" id="A0A2S0RI40"/>
<dbReference type="KEGG" id="fmg:HYN48_15005"/>
<dbReference type="NCBIfam" id="TIGR00229">
    <property type="entry name" value="sensory_box"/>
    <property type="match status" value="1"/>
</dbReference>
<dbReference type="Pfam" id="PF02518">
    <property type="entry name" value="HATPase_c"/>
    <property type="match status" value="1"/>
</dbReference>
<dbReference type="Pfam" id="PF08447">
    <property type="entry name" value="PAS_3"/>
    <property type="match status" value="1"/>
</dbReference>
<evidence type="ECO:0000256" key="2">
    <source>
        <dbReference type="ARBA" id="ARBA00012438"/>
    </source>
</evidence>
<dbReference type="EC" id="2.7.13.3" evidence="2"/>
<dbReference type="InterPro" id="IPR036890">
    <property type="entry name" value="HATPase_C_sf"/>
</dbReference>
<dbReference type="InterPro" id="IPR052162">
    <property type="entry name" value="Sensor_kinase/Photoreceptor"/>
</dbReference>
<evidence type="ECO:0000313" key="9">
    <source>
        <dbReference type="Proteomes" id="UP000244193"/>
    </source>
</evidence>
<dbReference type="InterPro" id="IPR013655">
    <property type="entry name" value="PAS_fold_3"/>
</dbReference>
<accession>A0A2S0RI40</accession>
<dbReference type="Gene3D" id="3.30.450.20">
    <property type="entry name" value="PAS domain"/>
    <property type="match status" value="2"/>
</dbReference>
<dbReference type="SUPFAM" id="SSF55874">
    <property type="entry name" value="ATPase domain of HSP90 chaperone/DNA topoisomerase II/histidine kinase"/>
    <property type="match status" value="1"/>
</dbReference>
<dbReference type="EMBL" id="CP028811">
    <property type="protein sequence ID" value="AWA31295.1"/>
    <property type="molecule type" value="Genomic_DNA"/>
</dbReference>
<evidence type="ECO:0000256" key="1">
    <source>
        <dbReference type="ARBA" id="ARBA00000085"/>
    </source>
</evidence>
<evidence type="ECO:0000313" key="8">
    <source>
        <dbReference type="EMBL" id="AWA31295.1"/>
    </source>
</evidence>
<keyword evidence="9" id="KW-1185">Reference proteome</keyword>
<dbReference type="InterPro" id="IPR001610">
    <property type="entry name" value="PAC"/>
</dbReference>
<keyword evidence="3" id="KW-0597">Phosphoprotein</keyword>
<evidence type="ECO:0000256" key="4">
    <source>
        <dbReference type="ARBA" id="ARBA00022679"/>
    </source>
</evidence>
<dbReference type="PROSITE" id="PS50112">
    <property type="entry name" value="PAS"/>
    <property type="match status" value="1"/>
</dbReference>
<protein>
    <recommendedName>
        <fullName evidence="2">histidine kinase</fullName>
        <ecNumber evidence="2">2.7.13.3</ecNumber>
    </recommendedName>
</protein>
<dbReference type="RefSeq" id="WP_108373174.1">
    <property type="nucleotide sequence ID" value="NZ_CP028811.1"/>
</dbReference>
<sequence length="505" mass="59222">MKLDFFANSLQQDDKINFYNKLLSQVPDLIFQMTISGEGRISFPFMSESVINHFELTEEEINYYTIDVLRSKIIPEDFDRLMEAIANARESMQNLLFEFRCNLPVKGLRWFKVRATVEEDNKGGLVFYGRINDHTDSRIQALKLKISEERYQFALEASSEGIWDLDVRTNKVFFSSQSMKMLDFDEKDAILDIRVWDDRIHPEDKEKYSNDIQRHLDNHTPFYENLQRVRTKNDEYRWVLSRGKIIDRDINGEPLRVIGTHSNISARIEKENELQKTLHLLSEQNKKLLNFAHIVSHNLRSHAGNFKMLLDLMETETDEALRQESMIHIRTNSNHLTETIANLKELVEIQSDLKPVREHLNVRHYLRKMLTLLSEEFARHQVAYRIDIPDDETVYFNPAYLESVLLNFSTNAVKYSHPDRTPLIHYNFYYEEGRKVLSIADNGLGINLEKHGNVLFGMYKTFHKHPNSRGLGLFMSKNQVEAMGGKIVVDSEVNKGTIFKIYFNE</sequence>
<dbReference type="GO" id="GO:0004673">
    <property type="term" value="F:protein histidine kinase activity"/>
    <property type="evidence" value="ECO:0007669"/>
    <property type="project" value="UniProtKB-EC"/>
</dbReference>
<dbReference type="PANTHER" id="PTHR43304:SF1">
    <property type="entry name" value="PAC DOMAIN-CONTAINING PROTEIN"/>
    <property type="match status" value="1"/>
</dbReference>
<dbReference type="InterPro" id="IPR005467">
    <property type="entry name" value="His_kinase_dom"/>
</dbReference>
<dbReference type="InterPro" id="IPR035965">
    <property type="entry name" value="PAS-like_dom_sf"/>
</dbReference>
<dbReference type="OrthoDB" id="5522855at2"/>
<evidence type="ECO:0000256" key="5">
    <source>
        <dbReference type="ARBA" id="ARBA00022777"/>
    </source>
</evidence>
<dbReference type="SMART" id="SM00091">
    <property type="entry name" value="PAS"/>
    <property type="match status" value="1"/>
</dbReference>
<dbReference type="PROSITE" id="PS50109">
    <property type="entry name" value="HIS_KIN"/>
    <property type="match status" value="1"/>
</dbReference>
<dbReference type="SMART" id="SM00086">
    <property type="entry name" value="PAC"/>
    <property type="match status" value="2"/>
</dbReference>
<gene>
    <name evidence="8" type="ORF">HYN48_15005</name>
</gene>
<dbReference type="SUPFAM" id="SSF55785">
    <property type="entry name" value="PYP-like sensor domain (PAS domain)"/>
    <property type="match status" value="2"/>
</dbReference>
<dbReference type="PANTHER" id="PTHR43304">
    <property type="entry name" value="PHYTOCHROME-LIKE PROTEIN CPH1"/>
    <property type="match status" value="1"/>
</dbReference>
<keyword evidence="5 8" id="KW-0418">Kinase</keyword>
<proteinExistence type="predicted"/>
<dbReference type="InterPro" id="IPR003594">
    <property type="entry name" value="HATPase_dom"/>
</dbReference>
<evidence type="ECO:0000256" key="3">
    <source>
        <dbReference type="ARBA" id="ARBA00022553"/>
    </source>
</evidence>
<dbReference type="CDD" id="cd00130">
    <property type="entry name" value="PAS"/>
    <property type="match status" value="1"/>
</dbReference>
<dbReference type="InterPro" id="IPR004358">
    <property type="entry name" value="Sig_transdc_His_kin-like_C"/>
</dbReference>
<feature type="domain" description="PAS" evidence="7">
    <location>
        <begin position="147"/>
        <end position="219"/>
    </location>
</feature>
<comment type="catalytic activity">
    <reaction evidence="1">
        <text>ATP + protein L-histidine = ADP + protein N-phospho-L-histidine.</text>
        <dbReference type="EC" id="2.7.13.3"/>
    </reaction>
</comment>
<dbReference type="Proteomes" id="UP000244193">
    <property type="component" value="Chromosome"/>
</dbReference>
<reference evidence="8 9" key="1">
    <citation type="submission" date="2018-04" db="EMBL/GenBank/DDBJ databases">
        <title>Genome sequencing of Flavobacterium sp. HYN0048.</title>
        <authorList>
            <person name="Yi H."/>
            <person name="Baek C."/>
        </authorList>
    </citation>
    <scope>NUCLEOTIDE SEQUENCE [LARGE SCALE GENOMIC DNA]</scope>
    <source>
        <strain evidence="8 9">HYN0048</strain>
    </source>
</reference>
<organism evidence="8 9">
    <name type="scientific">Flavobacterium magnum</name>
    <dbReference type="NCBI Taxonomy" id="2162713"/>
    <lineage>
        <taxon>Bacteria</taxon>
        <taxon>Pseudomonadati</taxon>
        <taxon>Bacteroidota</taxon>
        <taxon>Flavobacteriia</taxon>
        <taxon>Flavobacteriales</taxon>
        <taxon>Flavobacteriaceae</taxon>
        <taxon>Flavobacterium</taxon>
    </lineage>
</organism>
<keyword evidence="4" id="KW-0808">Transferase</keyword>
<name>A0A2S0RI40_9FLAO</name>
<dbReference type="SMART" id="SM00387">
    <property type="entry name" value="HATPase_c"/>
    <property type="match status" value="1"/>
</dbReference>
<dbReference type="PRINTS" id="PR00344">
    <property type="entry name" value="BCTRLSENSOR"/>
</dbReference>
<feature type="domain" description="Histidine kinase" evidence="6">
    <location>
        <begin position="294"/>
        <end position="505"/>
    </location>
</feature>
<evidence type="ECO:0000259" key="7">
    <source>
        <dbReference type="PROSITE" id="PS50112"/>
    </source>
</evidence>
<dbReference type="InterPro" id="IPR000014">
    <property type="entry name" value="PAS"/>
</dbReference>
<evidence type="ECO:0000259" key="6">
    <source>
        <dbReference type="PROSITE" id="PS50109"/>
    </source>
</evidence>
<dbReference type="Gene3D" id="3.30.565.10">
    <property type="entry name" value="Histidine kinase-like ATPase, C-terminal domain"/>
    <property type="match status" value="1"/>
</dbReference>